<dbReference type="InterPro" id="IPR016305">
    <property type="entry name" value="Mannose-6-P_Isomerase"/>
</dbReference>
<dbReference type="InterPro" id="IPR011051">
    <property type="entry name" value="RmlC_Cupin_sf"/>
</dbReference>
<dbReference type="FunFam" id="2.60.120.10:FF:000044">
    <property type="entry name" value="Mannose-6-phosphate isomerase"/>
    <property type="match status" value="1"/>
</dbReference>
<name>A0AAD5ZMX1_9POAL</name>
<comment type="cofactor">
    <cofactor evidence="9 10">
        <name>Zn(2+)</name>
        <dbReference type="ChEBI" id="CHEBI:29105"/>
    </cofactor>
    <text evidence="9 10">Binds 1 zinc ion per subunit.</text>
</comment>
<dbReference type="PRINTS" id="PR00714">
    <property type="entry name" value="MAN6PISMRASE"/>
</dbReference>
<dbReference type="AlphaFoldDB" id="A0AAD5ZMX1"/>
<dbReference type="InterPro" id="IPR046458">
    <property type="entry name" value="PMI_typeI_hel"/>
</dbReference>
<dbReference type="Pfam" id="PF20511">
    <property type="entry name" value="PMI_typeI_cat"/>
    <property type="match status" value="1"/>
</dbReference>
<feature type="binding site" evidence="9">
    <location>
        <position position="113"/>
    </location>
    <ligand>
        <name>Zn(2+)</name>
        <dbReference type="ChEBI" id="CHEBI:29105"/>
    </ligand>
</feature>
<comment type="pathway">
    <text evidence="2">Nucleotide-sugar biosynthesis; GDP-alpha-D-mannose biosynthesis; alpha-D-mannose 1-phosphate from D-fructose 6-phosphate: step 1/2.</text>
</comment>
<dbReference type="PANTHER" id="PTHR10309:SF0">
    <property type="entry name" value="MANNOSE-6-PHOSPHATE ISOMERASE"/>
    <property type="match status" value="1"/>
</dbReference>
<evidence type="ECO:0000259" key="13">
    <source>
        <dbReference type="Pfam" id="PF20511"/>
    </source>
</evidence>
<evidence type="ECO:0000256" key="2">
    <source>
        <dbReference type="ARBA" id="ARBA00004666"/>
    </source>
</evidence>
<dbReference type="SUPFAM" id="SSF51182">
    <property type="entry name" value="RmlC-like cupins"/>
    <property type="match status" value="1"/>
</dbReference>
<dbReference type="GO" id="GO:0008270">
    <property type="term" value="F:zinc ion binding"/>
    <property type="evidence" value="ECO:0007669"/>
    <property type="project" value="InterPro"/>
</dbReference>
<feature type="domain" description="Phosphomannose isomerase type I C-terminal" evidence="12">
    <location>
        <begin position="367"/>
        <end position="410"/>
    </location>
</feature>
<sequence>MAKSKPIARLRCAVKNYEWGSIGEGSHVARLAERNLGEEVDLVRPYAEFWMGTHPSGPSYVASNVAEDTVSLKDWIGENPAVLGEKVPDKWGPDLPFLFKVLSVAKALSIQAHPDKKLAELLHKSRPDIYKDANHKPEMAVAITEFKALCGFVTAEEVKDVLATVPEVRELIGIEENGSGLIGIKDYHSSRSNPRENGNGFASKANGNGFSIEENGNGAVVGGESKTYLKSIFTTLMSASQDAVSNAIQKLKSCLNDENKIRSLTEKEQLILMLEQQYPGDVGVVSAFFFNYVTLFPGEALYIGANEPHAYIYGECIECMATSDNVVRAGLTPKFRDVPALCSMLTYKQGFPEILRGVPLNKNVYRYTPPFEEFEVDRCSLLPDETVTFSPVPGPSIFLVLSGAASIKIDSLNGLESFSEGDVFFLSAHTEANITNAAAAMLVLFRAGVNERFFD</sequence>
<reference evidence="15 16" key="1">
    <citation type="journal article" date="2022" name="Cell">
        <title>Repeat-based holocentromeres influence genome architecture and karyotype evolution.</title>
        <authorList>
            <person name="Hofstatter P.G."/>
            <person name="Thangavel G."/>
            <person name="Lux T."/>
            <person name="Neumann P."/>
            <person name="Vondrak T."/>
            <person name="Novak P."/>
            <person name="Zhang M."/>
            <person name="Costa L."/>
            <person name="Castellani M."/>
            <person name="Scott A."/>
            <person name="Toegelov H."/>
            <person name="Fuchs J."/>
            <person name="Mata-Sucre Y."/>
            <person name="Dias Y."/>
            <person name="Vanzela A.L.L."/>
            <person name="Huettel B."/>
            <person name="Almeida C.C.S."/>
            <person name="Simkova H."/>
            <person name="Souza G."/>
            <person name="Pedrosa-Harand A."/>
            <person name="Macas J."/>
            <person name="Mayer K.F.X."/>
            <person name="Houben A."/>
            <person name="Marques A."/>
        </authorList>
    </citation>
    <scope>NUCLEOTIDE SEQUENCE [LARGE SCALE GENOMIC DNA]</scope>
    <source>
        <strain evidence="15">RhyTen1mFocal</strain>
    </source>
</reference>
<evidence type="ECO:0000313" key="15">
    <source>
        <dbReference type="EMBL" id="KAJ3700819.1"/>
    </source>
</evidence>
<dbReference type="PROSITE" id="PS00966">
    <property type="entry name" value="PMI_I_2"/>
    <property type="match status" value="1"/>
</dbReference>
<feature type="binding site" evidence="9">
    <location>
        <position position="111"/>
    </location>
    <ligand>
        <name>Zn(2+)</name>
        <dbReference type="ChEBI" id="CHEBI:29105"/>
    </ligand>
</feature>
<dbReference type="GO" id="GO:0005975">
    <property type="term" value="P:carbohydrate metabolic process"/>
    <property type="evidence" value="ECO:0007669"/>
    <property type="project" value="InterPro"/>
</dbReference>
<evidence type="ECO:0000256" key="10">
    <source>
        <dbReference type="RuleBase" id="RU000611"/>
    </source>
</evidence>
<evidence type="ECO:0000256" key="5">
    <source>
        <dbReference type="ARBA" id="ARBA00022723"/>
    </source>
</evidence>
<dbReference type="NCBIfam" id="TIGR00218">
    <property type="entry name" value="manA"/>
    <property type="match status" value="1"/>
</dbReference>
<dbReference type="GO" id="GO:0005829">
    <property type="term" value="C:cytosol"/>
    <property type="evidence" value="ECO:0007669"/>
    <property type="project" value="TreeGrafter"/>
</dbReference>
<comment type="similarity">
    <text evidence="3 11">Belongs to the mannose-6-phosphate isomerase type 1 family.</text>
</comment>
<dbReference type="GO" id="GO:0004476">
    <property type="term" value="F:mannose-6-phosphate isomerase activity"/>
    <property type="evidence" value="ECO:0007669"/>
    <property type="project" value="UniProtKB-EC"/>
</dbReference>
<dbReference type="InterPro" id="IPR001250">
    <property type="entry name" value="Man6P_Isoase-1"/>
</dbReference>
<evidence type="ECO:0000256" key="6">
    <source>
        <dbReference type="ARBA" id="ARBA00022833"/>
    </source>
</evidence>
<feature type="binding site" evidence="9">
    <location>
        <position position="138"/>
    </location>
    <ligand>
        <name>Zn(2+)</name>
        <dbReference type="ChEBI" id="CHEBI:29105"/>
    </ligand>
</feature>
<evidence type="ECO:0000256" key="4">
    <source>
        <dbReference type="ARBA" id="ARBA00011956"/>
    </source>
</evidence>
<organism evidence="15 16">
    <name type="scientific">Rhynchospora tenuis</name>
    <dbReference type="NCBI Taxonomy" id="198213"/>
    <lineage>
        <taxon>Eukaryota</taxon>
        <taxon>Viridiplantae</taxon>
        <taxon>Streptophyta</taxon>
        <taxon>Embryophyta</taxon>
        <taxon>Tracheophyta</taxon>
        <taxon>Spermatophyta</taxon>
        <taxon>Magnoliopsida</taxon>
        <taxon>Liliopsida</taxon>
        <taxon>Poales</taxon>
        <taxon>Cyperaceae</taxon>
        <taxon>Cyperoideae</taxon>
        <taxon>Rhynchosporeae</taxon>
        <taxon>Rhynchospora</taxon>
    </lineage>
</organism>
<accession>A0AAD5ZMX1</accession>
<feature type="domain" description="Phosphomannose isomerase type I helical insertion" evidence="14">
    <location>
        <begin position="226"/>
        <end position="289"/>
    </location>
</feature>
<evidence type="ECO:0000259" key="12">
    <source>
        <dbReference type="Pfam" id="PF01238"/>
    </source>
</evidence>
<keyword evidence="6 9" id="KW-0862">Zinc</keyword>
<dbReference type="PROSITE" id="PS00965">
    <property type="entry name" value="PMI_I_1"/>
    <property type="match status" value="1"/>
</dbReference>
<dbReference type="CDD" id="cd07011">
    <property type="entry name" value="cupin_PMI_type_I_N"/>
    <property type="match status" value="1"/>
</dbReference>
<comment type="catalytic activity">
    <reaction evidence="1 10">
        <text>D-mannose 6-phosphate = D-fructose 6-phosphate</text>
        <dbReference type="Rhea" id="RHEA:12356"/>
        <dbReference type="ChEBI" id="CHEBI:58735"/>
        <dbReference type="ChEBI" id="CHEBI:61527"/>
        <dbReference type="EC" id="5.3.1.8"/>
    </reaction>
</comment>
<dbReference type="PANTHER" id="PTHR10309">
    <property type="entry name" value="MANNOSE-6-PHOSPHATE ISOMERASE"/>
    <property type="match status" value="1"/>
</dbReference>
<dbReference type="Pfam" id="PF01238">
    <property type="entry name" value="PMI_typeI_C"/>
    <property type="match status" value="1"/>
</dbReference>
<evidence type="ECO:0000256" key="8">
    <source>
        <dbReference type="PIRSR" id="PIRSR001480-1"/>
    </source>
</evidence>
<dbReference type="GO" id="GO:0009298">
    <property type="term" value="P:GDP-mannose biosynthetic process"/>
    <property type="evidence" value="ECO:0007669"/>
    <property type="project" value="InterPro"/>
</dbReference>
<dbReference type="Gene3D" id="1.10.441.10">
    <property type="entry name" value="Phosphomannose Isomerase, domain 2"/>
    <property type="match status" value="1"/>
</dbReference>
<keyword evidence="16" id="KW-1185">Reference proteome</keyword>
<gene>
    <name evidence="15" type="ORF">LUZ61_004524</name>
</gene>
<dbReference type="EMBL" id="JAMRDG010000001">
    <property type="protein sequence ID" value="KAJ3700819.1"/>
    <property type="molecule type" value="Genomic_DNA"/>
</dbReference>
<dbReference type="InterPro" id="IPR014710">
    <property type="entry name" value="RmlC-like_jellyroll"/>
</dbReference>
<dbReference type="InterPro" id="IPR018050">
    <property type="entry name" value="Pmannose_isomerase-type1_CS"/>
</dbReference>
<evidence type="ECO:0000259" key="14">
    <source>
        <dbReference type="Pfam" id="PF20512"/>
    </source>
</evidence>
<protein>
    <recommendedName>
        <fullName evidence="4 10">Mannose-6-phosphate isomerase</fullName>
        <ecNumber evidence="4 10">5.3.1.8</ecNumber>
    </recommendedName>
</protein>
<evidence type="ECO:0000256" key="7">
    <source>
        <dbReference type="ARBA" id="ARBA00023235"/>
    </source>
</evidence>
<feature type="domain" description="Phosphomannose isomerase type I catalytic" evidence="13">
    <location>
        <begin position="8"/>
        <end position="152"/>
    </location>
</feature>
<feature type="binding site" evidence="9">
    <location>
        <position position="309"/>
    </location>
    <ligand>
        <name>Zn(2+)</name>
        <dbReference type="ChEBI" id="CHEBI:29105"/>
    </ligand>
</feature>
<evidence type="ECO:0000256" key="3">
    <source>
        <dbReference type="ARBA" id="ARBA00010772"/>
    </source>
</evidence>
<dbReference type="Gene3D" id="2.60.120.10">
    <property type="entry name" value="Jelly Rolls"/>
    <property type="match status" value="2"/>
</dbReference>
<evidence type="ECO:0000256" key="9">
    <source>
        <dbReference type="PIRSR" id="PIRSR001480-2"/>
    </source>
</evidence>
<feature type="active site" evidence="8">
    <location>
        <position position="328"/>
    </location>
</feature>
<evidence type="ECO:0000256" key="11">
    <source>
        <dbReference type="RuleBase" id="RU004189"/>
    </source>
</evidence>
<dbReference type="Proteomes" id="UP001210211">
    <property type="component" value="Unassembled WGS sequence"/>
</dbReference>
<keyword evidence="5 9" id="KW-0479">Metal-binding</keyword>
<dbReference type="PIRSF" id="PIRSF001480">
    <property type="entry name" value="Mannose-6-phosphate_isomerase"/>
    <property type="match status" value="1"/>
</dbReference>
<evidence type="ECO:0000313" key="16">
    <source>
        <dbReference type="Proteomes" id="UP001210211"/>
    </source>
</evidence>
<proteinExistence type="inferred from homology"/>
<dbReference type="Pfam" id="PF20512">
    <property type="entry name" value="PMI_typeI_hel"/>
    <property type="match status" value="1"/>
</dbReference>
<dbReference type="InterPro" id="IPR046457">
    <property type="entry name" value="PMI_typeI_cat"/>
</dbReference>
<dbReference type="EC" id="5.3.1.8" evidence="4 10"/>
<evidence type="ECO:0000256" key="1">
    <source>
        <dbReference type="ARBA" id="ARBA00000757"/>
    </source>
</evidence>
<keyword evidence="7 10" id="KW-0413">Isomerase</keyword>
<dbReference type="InterPro" id="IPR046456">
    <property type="entry name" value="PMI_typeI_C"/>
</dbReference>
<comment type="caution">
    <text evidence="15">The sequence shown here is derived from an EMBL/GenBank/DDBJ whole genome shotgun (WGS) entry which is preliminary data.</text>
</comment>